<dbReference type="FunFam" id="1.10.287.310:FF:000001">
    <property type="entry name" value="50S ribosomal protein L29"/>
    <property type="match status" value="1"/>
</dbReference>
<sequence length="66" mass="8020">MKAVELQKYTDEELKQMLDDLKRKLLDLRFQLEMNKLQNHSQIKLVKRDIARIKTILRGRELGIRR</sequence>
<gene>
    <name evidence="5" type="primary">rpmC</name>
    <name evidence="6" type="ORF">IX53_08780</name>
</gene>
<dbReference type="SUPFAM" id="SSF46561">
    <property type="entry name" value="Ribosomal protein L29 (L29p)"/>
    <property type="match status" value="1"/>
</dbReference>
<dbReference type="InterPro" id="IPR036049">
    <property type="entry name" value="Ribosomal_uL29_sf"/>
</dbReference>
<dbReference type="Pfam" id="PF00831">
    <property type="entry name" value="Ribosomal_L29"/>
    <property type="match status" value="1"/>
</dbReference>
<dbReference type="Gene3D" id="1.10.287.310">
    <property type="match status" value="1"/>
</dbReference>
<protein>
    <recommendedName>
        <fullName evidence="4 5">Large ribosomal subunit protein uL29</fullName>
    </recommendedName>
</protein>
<reference evidence="6 7" key="1">
    <citation type="submission" date="2015-04" db="EMBL/GenBank/DDBJ databases">
        <title>Complete Genome Sequence of Kosmotoga pacifica SLHLJ1.</title>
        <authorList>
            <person name="Jiang L.J."/>
            <person name="Shao Z.Z."/>
            <person name="Jebbar M."/>
        </authorList>
    </citation>
    <scope>NUCLEOTIDE SEQUENCE [LARGE SCALE GENOMIC DNA]</scope>
    <source>
        <strain evidence="6 7">SLHLJ1</strain>
    </source>
</reference>
<dbReference type="HAMAP" id="MF_00374">
    <property type="entry name" value="Ribosomal_uL29"/>
    <property type="match status" value="1"/>
</dbReference>
<dbReference type="PANTHER" id="PTHR10916:SF0">
    <property type="entry name" value="LARGE RIBOSOMAL SUBUNIT PROTEIN UL29C"/>
    <property type="match status" value="1"/>
</dbReference>
<dbReference type="RefSeq" id="WP_047755030.1">
    <property type="nucleotide sequence ID" value="NZ_CAJUHA010000005.1"/>
</dbReference>
<dbReference type="PANTHER" id="PTHR10916">
    <property type="entry name" value="60S RIBOSOMAL PROTEIN L35/50S RIBOSOMAL PROTEIN L29"/>
    <property type="match status" value="1"/>
</dbReference>
<evidence type="ECO:0000256" key="4">
    <source>
        <dbReference type="ARBA" id="ARBA00035204"/>
    </source>
</evidence>
<dbReference type="NCBIfam" id="TIGR00012">
    <property type="entry name" value="L29"/>
    <property type="match status" value="1"/>
</dbReference>
<dbReference type="AlphaFoldDB" id="A0A0G2Z8F7"/>
<dbReference type="KEGG" id="kpf:IX53_08780"/>
<comment type="similarity">
    <text evidence="1 5">Belongs to the universal ribosomal protein uL29 family.</text>
</comment>
<dbReference type="PATRIC" id="fig|1330330.3.peg.1786"/>
<dbReference type="Proteomes" id="UP000035159">
    <property type="component" value="Chromosome"/>
</dbReference>
<evidence type="ECO:0000256" key="1">
    <source>
        <dbReference type="ARBA" id="ARBA00009254"/>
    </source>
</evidence>
<keyword evidence="2 5" id="KW-0689">Ribosomal protein</keyword>
<dbReference type="CDD" id="cd00427">
    <property type="entry name" value="Ribosomal_L29_HIP"/>
    <property type="match status" value="1"/>
</dbReference>
<accession>A0A0G2Z8F7</accession>
<evidence type="ECO:0000313" key="7">
    <source>
        <dbReference type="Proteomes" id="UP000035159"/>
    </source>
</evidence>
<dbReference type="GO" id="GO:0022625">
    <property type="term" value="C:cytosolic large ribosomal subunit"/>
    <property type="evidence" value="ECO:0007669"/>
    <property type="project" value="TreeGrafter"/>
</dbReference>
<evidence type="ECO:0000313" key="6">
    <source>
        <dbReference type="EMBL" id="AKI97895.1"/>
    </source>
</evidence>
<dbReference type="GO" id="GO:0003735">
    <property type="term" value="F:structural constituent of ribosome"/>
    <property type="evidence" value="ECO:0007669"/>
    <property type="project" value="InterPro"/>
</dbReference>
<evidence type="ECO:0000256" key="2">
    <source>
        <dbReference type="ARBA" id="ARBA00022980"/>
    </source>
</evidence>
<dbReference type="PROSITE" id="PS00579">
    <property type="entry name" value="RIBOSOMAL_L29"/>
    <property type="match status" value="1"/>
</dbReference>
<dbReference type="InterPro" id="IPR050063">
    <property type="entry name" value="Ribosomal_protein_uL29"/>
</dbReference>
<proteinExistence type="inferred from homology"/>
<dbReference type="OrthoDB" id="9815192at2"/>
<dbReference type="GO" id="GO:0006412">
    <property type="term" value="P:translation"/>
    <property type="evidence" value="ECO:0007669"/>
    <property type="project" value="UniProtKB-UniRule"/>
</dbReference>
<name>A0A0G2Z8F7_9BACT</name>
<keyword evidence="7" id="KW-1185">Reference proteome</keyword>
<dbReference type="STRING" id="1330330.IX53_08780"/>
<evidence type="ECO:0000256" key="5">
    <source>
        <dbReference type="HAMAP-Rule" id="MF_00374"/>
    </source>
</evidence>
<dbReference type="EMBL" id="CP011232">
    <property type="protein sequence ID" value="AKI97895.1"/>
    <property type="molecule type" value="Genomic_DNA"/>
</dbReference>
<evidence type="ECO:0000256" key="3">
    <source>
        <dbReference type="ARBA" id="ARBA00023274"/>
    </source>
</evidence>
<keyword evidence="3 5" id="KW-0687">Ribonucleoprotein</keyword>
<dbReference type="InterPro" id="IPR001854">
    <property type="entry name" value="Ribosomal_uL29"/>
</dbReference>
<dbReference type="InterPro" id="IPR018254">
    <property type="entry name" value="Ribosomal_uL29_CS"/>
</dbReference>
<organism evidence="6 7">
    <name type="scientific">Kosmotoga pacifica</name>
    <dbReference type="NCBI Taxonomy" id="1330330"/>
    <lineage>
        <taxon>Bacteria</taxon>
        <taxon>Thermotogati</taxon>
        <taxon>Thermotogota</taxon>
        <taxon>Thermotogae</taxon>
        <taxon>Kosmotogales</taxon>
        <taxon>Kosmotogaceae</taxon>
        <taxon>Kosmotoga</taxon>
    </lineage>
</organism>